<proteinExistence type="predicted"/>
<dbReference type="EMBL" id="CH473962">
    <property type="protein sequence ID" value="EDL98841.1"/>
    <property type="molecule type" value="Genomic_DNA"/>
</dbReference>
<feature type="region of interest" description="Disordered" evidence="1">
    <location>
        <begin position="1"/>
        <end position="37"/>
    </location>
</feature>
<sequence>MVWTKRKRMKRRKKVGKVKREREKQMTKEKMTKPRDSLQDTELLSMVGLLMDLVAVLKR</sequence>
<organism evidence="2 3">
    <name type="scientific">Rattus norvegicus</name>
    <name type="common">Rat</name>
    <dbReference type="NCBI Taxonomy" id="10116"/>
    <lineage>
        <taxon>Eukaryota</taxon>
        <taxon>Metazoa</taxon>
        <taxon>Chordata</taxon>
        <taxon>Craniata</taxon>
        <taxon>Vertebrata</taxon>
        <taxon>Euteleostomi</taxon>
        <taxon>Mammalia</taxon>
        <taxon>Eutheria</taxon>
        <taxon>Euarchontoglires</taxon>
        <taxon>Glires</taxon>
        <taxon>Rodentia</taxon>
        <taxon>Myomorpha</taxon>
        <taxon>Muroidea</taxon>
        <taxon>Muridae</taxon>
        <taxon>Murinae</taxon>
        <taxon>Rattus</taxon>
    </lineage>
</organism>
<feature type="compositionally biased region" description="Basic and acidic residues" evidence="1">
    <location>
        <begin position="18"/>
        <end position="37"/>
    </location>
</feature>
<evidence type="ECO:0000313" key="3">
    <source>
        <dbReference type="Proteomes" id="UP000234681"/>
    </source>
</evidence>
<accession>A6IJC0</accession>
<dbReference type="AlphaFoldDB" id="A6IJC0"/>
<evidence type="ECO:0000313" key="4">
    <source>
        <dbReference type="RGD" id="621285"/>
    </source>
</evidence>
<dbReference type="Proteomes" id="UP000234681">
    <property type="component" value="Chromosome 5"/>
</dbReference>
<feature type="compositionally biased region" description="Basic residues" evidence="1">
    <location>
        <begin position="1"/>
        <end position="17"/>
    </location>
</feature>
<protein>
    <submittedName>
        <fullName evidence="2">Acidic nuclear phosphoprotein 32 family, member B, isoform CRA_b</fullName>
    </submittedName>
</protein>
<evidence type="ECO:0000313" key="2">
    <source>
        <dbReference type="EMBL" id="EDL98841.1"/>
    </source>
</evidence>
<evidence type="ECO:0000256" key="1">
    <source>
        <dbReference type="SAM" id="MobiDB-lite"/>
    </source>
</evidence>
<dbReference type="RGD" id="621285">
    <property type="gene designation" value="Anp32b"/>
</dbReference>
<reference evidence="3" key="1">
    <citation type="submission" date="2005-09" db="EMBL/GenBank/DDBJ databases">
        <authorList>
            <person name="Mural R.J."/>
            <person name="Li P.W."/>
            <person name="Adams M.D."/>
            <person name="Amanatides P.G."/>
            <person name="Baden-Tillson H."/>
            <person name="Barnstead M."/>
            <person name="Chin S.H."/>
            <person name="Dew I."/>
            <person name="Evans C.A."/>
            <person name="Ferriera S."/>
            <person name="Flanigan M."/>
            <person name="Fosler C."/>
            <person name="Glodek A."/>
            <person name="Gu Z."/>
            <person name="Holt R.A."/>
            <person name="Jennings D."/>
            <person name="Kraft C.L."/>
            <person name="Lu F."/>
            <person name="Nguyen T."/>
            <person name="Nusskern D.R."/>
            <person name="Pfannkoch C.M."/>
            <person name="Sitter C."/>
            <person name="Sutton G.G."/>
            <person name="Venter J.C."/>
            <person name="Wang Z."/>
            <person name="Woodage T."/>
            <person name="Zheng X.H."/>
            <person name="Zhong F."/>
        </authorList>
    </citation>
    <scope>NUCLEOTIDE SEQUENCE [LARGE SCALE GENOMIC DNA]</scope>
    <source>
        <strain>BN</strain>
        <strain evidence="3">Sprague-Dawley</strain>
    </source>
</reference>
<gene>
    <name evidence="2 4" type="primary">Anp32b</name>
    <name evidence="2" type="ORF">rCG_54845</name>
</gene>
<name>A6IJC0_RAT</name>